<sequence length="98" mass="10766">MTLRACRRRLAAITTPTWTRAPPPCPTPRWNPLTSRQRSLMGRQVQPNFNISASFACGSSPTDATSRTTFGRRTPVRNPTSASSVRSCSARRTRGACT</sequence>
<organism evidence="2 3">
    <name type="scientific">Tropilaelaps mercedesae</name>
    <dbReference type="NCBI Taxonomy" id="418985"/>
    <lineage>
        <taxon>Eukaryota</taxon>
        <taxon>Metazoa</taxon>
        <taxon>Ecdysozoa</taxon>
        <taxon>Arthropoda</taxon>
        <taxon>Chelicerata</taxon>
        <taxon>Arachnida</taxon>
        <taxon>Acari</taxon>
        <taxon>Parasitiformes</taxon>
        <taxon>Mesostigmata</taxon>
        <taxon>Gamasina</taxon>
        <taxon>Dermanyssoidea</taxon>
        <taxon>Laelapidae</taxon>
        <taxon>Tropilaelaps</taxon>
    </lineage>
</organism>
<dbReference type="EMBL" id="MNPL01018569">
    <property type="protein sequence ID" value="OQR70088.1"/>
    <property type="molecule type" value="Genomic_DNA"/>
</dbReference>
<feature type="region of interest" description="Disordered" evidence="1">
    <location>
        <begin position="58"/>
        <end position="98"/>
    </location>
</feature>
<name>A0A1V9X9Q0_9ACAR</name>
<evidence type="ECO:0000256" key="1">
    <source>
        <dbReference type="SAM" id="MobiDB-lite"/>
    </source>
</evidence>
<gene>
    <name evidence="2" type="ORF">BIW11_11859</name>
</gene>
<protein>
    <submittedName>
        <fullName evidence="2">Uncharacterized protein</fullName>
    </submittedName>
</protein>
<keyword evidence="3" id="KW-1185">Reference proteome</keyword>
<accession>A0A1V9X9Q0</accession>
<reference evidence="2 3" key="1">
    <citation type="journal article" date="2017" name="Gigascience">
        <title>Draft genome of the honey bee ectoparasitic mite, Tropilaelaps mercedesae, is shaped by the parasitic life history.</title>
        <authorList>
            <person name="Dong X."/>
            <person name="Armstrong S.D."/>
            <person name="Xia D."/>
            <person name="Makepeace B.L."/>
            <person name="Darby A.C."/>
            <person name="Kadowaki T."/>
        </authorList>
    </citation>
    <scope>NUCLEOTIDE SEQUENCE [LARGE SCALE GENOMIC DNA]</scope>
    <source>
        <strain evidence="2">Wuxi-XJTLU</strain>
    </source>
</reference>
<feature type="compositionally biased region" description="Basic residues" evidence="1">
    <location>
        <begin position="89"/>
        <end position="98"/>
    </location>
</feature>
<dbReference type="InParanoid" id="A0A1V9X9Q0"/>
<dbReference type="Proteomes" id="UP000192247">
    <property type="component" value="Unassembled WGS sequence"/>
</dbReference>
<dbReference type="AlphaFoldDB" id="A0A1V9X9Q0"/>
<feature type="compositionally biased region" description="Polar residues" evidence="1">
    <location>
        <begin position="58"/>
        <end position="71"/>
    </location>
</feature>
<comment type="caution">
    <text evidence="2">The sequence shown here is derived from an EMBL/GenBank/DDBJ whole genome shotgun (WGS) entry which is preliminary data.</text>
</comment>
<proteinExistence type="predicted"/>
<evidence type="ECO:0000313" key="3">
    <source>
        <dbReference type="Proteomes" id="UP000192247"/>
    </source>
</evidence>
<evidence type="ECO:0000313" key="2">
    <source>
        <dbReference type="EMBL" id="OQR70088.1"/>
    </source>
</evidence>